<protein>
    <recommendedName>
        <fullName evidence="4">Stage II sporulation protein M</fullName>
    </recommendedName>
</protein>
<feature type="transmembrane region" description="Helical" evidence="1">
    <location>
        <begin position="205"/>
        <end position="223"/>
    </location>
</feature>
<gene>
    <name evidence="2" type="ORF">Pan189_06630</name>
</gene>
<sequence length="341" mass="36961">MTKQDFIKRRREHWDQFSDLLESMDNVVARTRTAADVDNLSQGLREISADLAIIRAQDWDPALEAYLNDLAARGYNVFYSAPSGSIAKASRYLTVDFPRLFRSNIGYFVAASLLFFGPFVASWIAVAANVELAKKVLPPANLEQFDQMYGPAEQSDDASGEEEEELSFGGFGEERNLMFGFYVMNNAGIAIRCFLLGATFGIGTVYVLVFNGIVLGTVFGYVQAQGNGERLFSFAVSHGSFELTAIAVAGGAGLMIADAMIHPGNRSRLESLRVRGVAAMQIGLGAAAMLVVAALIEAYWSPLPIDPSIKYSIGGLLWITVALYLGLSGRGAARAPAEVRR</sequence>
<dbReference type="PANTHER" id="PTHR35337:SF1">
    <property type="entry name" value="SLR1478 PROTEIN"/>
    <property type="match status" value="1"/>
</dbReference>
<evidence type="ECO:0000256" key="1">
    <source>
        <dbReference type="SAM" id="Phobius"/>
    </source>
</evidence>
<keyword evidence="1" id="KW-0472">Membrane</keyword>
<dbReference type="PANTHER" id="PTHR35337">
    <property type="entry name" value="SLR1478 PROTEIN"/>
    <property type="match status" value="1"/>
</dbReference>
<feature type="transmembrane region" description="Helical" evidence="1">
    <location>
        <begin position="308"/>
        <end position="327"/>
    </location>
</feature>
<feature type="transmembrane region" description="Helical" evidence="1">
    <location>
        <begin position="282"/>
        <end position="302"/>
    </location>
</feature>
<feature type="transmembrane region" description="Helical" evidence="1">
    <location>
        <begin position="177"/>
        <end position="198"/>
    </location>
</feature>
<keyword evidence="1" id="KW-1133">Transmembrane helix</keyword>
<dbReference type="OrthoDB" id="9800053at2"/>
<dbReference type="RefSeq" id="WP_145362518.1">
    <property type="nucleotide sequence ID" value="NZ_CP036268.1"/>
</dbReference>
<reference evidence="2 3" key="1">
    <citation type="submission" date="2019-02" db="EMBL/GenBank/DDBJ databases">
        <title>Deep-cultivation of Planctomycetes and their phenomic and genomic characterization uncovers novel biology.</title>
        <authorList>
            <person name="Wiegand S."/>
            <person name="Jogler M."/>
            <person name="Boedeker C."/>
            <person name="Pinto D."/>
            <person name="Vollmers J."/>
            <person name="Rivas-Marin E."/>
            <person name="Kohn T."/>
            <person name="Peeters S.H."/>
            <person name="Heuer A."/>
            <person name="Rast P."/>
            <person name="Oberbeckmann S."/>
            <person name="Bunk B."/>
            <person name="Jeske O."/>
            <person name="Meyerdierks A."/>
            <person name="Storesund J.E."/>
            <person name="Kallscheuer N."/>
            <person name="Luecker S."/>
            <person name="Lage O.M."/>
            <person name="Pohl T."/>
            <person name="Merkel B.J."/>
            <person name="Hornburger P."/>
            <person name="Mueller R.-W."/>
            <person name="Bruemmer F."/>
            <person name="Labrenz M."/>
            <person name="Spormann A.M."/>
            <person name="Op den Camp H."/>
            <person name="Overmann J."/>
            <person name="Amann R."/>
            <person name="Jetten M.S.M."/>
            <person name="Mascher T."/>
            <person name="Medema M.H."/>
            <person name="Devos D.P."/>
            <person name="Kaster A.-K."/>
            <person name="Ovreas L."/>
            <person name="Rohde M."/>
            <person name="Galperin M.Y."/>
            <person name="Jogler C."/>
        </authorList>
    </citation>
    <scope>NUCLEOTIDE SEQUENCE [LARGE SCALE GENOMIC DNA]</scope>
    <source>
        <strain evidence="2 3">Pan189</strain>
    </source>
</reference>
<organism evidence="2 3">
    <name type="scientific">Stratiformator vulcanicus</name>
    <dbReference type="NCBI Taxonomy" id="2527980"/>
    <lineage>
        <taxon>Bacteria</taxon>
        <taxon>Pseudomonadati</taxon>
        <taxon>Planctomycetota</taxon>
        <taxon>Planctomycetia</taxon>
        <taxon>Planctomycetales</taxon>
        <taxon>Planctomycetaceae</taxon>
        <taxon>Stratiformator</taxon>
    </lineage>
</organism>
<dbReference type="AlphaFoldDB" id="A0A517QXI6"/>
<dbReference type="Pfam" id="PF01944">
    <property type="entry name" value="SpoIIM"/>
    <property type="match status" value="1"/>
</dbReference>
<dbReference type="Proteomes" id="UP000317318">
    <property type="component" value="Chromosome"/>
</dbReference>
<name>A0A517QXI6_9PLAN</name>
<dbReference type="InterPro" id="IPR002798">
    <property type="entry name" value="SpoIIM-like"/>
</dbReference>
<dbReference type="KEGG" id="svp:Pan189_06630"/>
<keyword evidence="3" id="KW-1185">Reference proteome</keyword>
<dbReference type="EMBL" id="CP036268">
    <property type="protein sequence ID" value="QDT36307.1"/>
    <property type="molecule type" value="Genomic_DNA"/>
</dbReference>
<evidence type="ECO:0000313" key="3">
    <source>
        <dbReference type="Proteomes" id="UP000317318"/>
    </source>
</evidence>
<evidence type="ECO:0008006" key="4">
    <source>
        <dbReference type="Google" id="ProtNLM"/>
    </source>
</evidence>
<accession>A0A517QXI6</accession>
<feature type="transmembrane region" description="Helical" evidence="1">
    <location>
        <begin position="243"/>
        <end position="261"/>
    </location>
</feature>
<feature type="transmembrane region" description="Helical" evidence="1">
    <location>
        <begin position="105"/>
        <end position="128"/>
    </location>
</feature>
<proteinExistence type="predicted"/>
<keyword evidence="1" id="KW-0812">Transmembrane</keyword>
<evidence type="ECO:0000313" key="2">
    <source>
        <dbReference type="EMBL" id="QDT36307.1"/>
    </source>
</evidence>